<evidence type="ECO:0000313" key="2">
    <source>
        <dbReference type="Proteomes" id="UP001156102"/>
    </source>
</evidence>
<dbReference type="EMBL" id="JANCLT010000012">
    <property type="protein sequence ID" value="MCP8970533.1"/>
    <property type="molecule type" value="Genomic_DNA"/>
</dbReference>
<dbReference type="AlphaFoldDB" id="A0AA41XBA9"/>
<dbReference type="Proteomes" id="UP001156102">
    <property type="component" value="Unassembled WGS sequence"/>
</dbReference>
<protein>
    <submittedName>
        <fullName evidence="1">Uncharacterized protein</fullName>
    </submittedName>
</protein>
<keyword evidence="2" id="KW-1185">Reference proteome</keyword>
<reference evidence="1" key="1">
    <citation type="submission" date="2022-07" db="EMBL/GenBank/DDBJ databases">
        <authorList>
            <person name="Li W.-J."/>
            <person name="Deng Q.-Q."/>
        </authorList>
    </citation>
    <scope>NUCLEOTIDE SEQUENCE</scope>
    <source>
        <strain evidence="1">SYSU M60031</strain>
    </source>
</reference>
<evidence type="ECO:0000313" key="1">
    <source>
        <dbReference type="EMBL" id="MCP8970533.1"/>
    </source>
</evidence>
<accession>A0AA41XBA9</accession>
<gene>
    <name evidence="1" type="ORF">NK662_18610</name>
</gene>
<comment type="caution">
    <text evidence="1">The sequence shown here is derived from an EMBL/GenBank/DDBJ whole genome shotgun (WGS) entry which is preliminary data.</text>
</comment>
<dbReference type="RefSeq" id="WP_254760516.1">
    <property type="nucleotide sequence ID" value="NZ_JANCLT010000012.1"/>
</dbReference>
<name>A0AA41XBA9_9BACI</name>
<proteinExistence type="predicted"/>
<sequence length="60" mass="6777">MQPFMPKDVAELVKERLAALEIRKAGVQRNDLYVGIGDAVRIHILLQQDDTGTFRNGVRL</sequence>
<organism evidence="1 2">
    <name type="scientific">Ectobacillus ponti</name>
    <dbReference type="NCBI Taxonomy" id="2961894"/>
    <lineage>
        <taxon>Bacteria</taxon>
        <taxon>Bacillati</taxon>
        <taxon>Bacillota</taxon>
        <taxon>Bacilli</taxon>
        <taxon>Bacillales</taxon>
        <taxon>Bacillaceae</taxon>
        <taxon>Ectobacillus</taxon>
    </lineage>
</organism>